<proteinExistence type="predicted"/>
<dbReference type="PANTHER" id="PTHR23227:SF83">
    <property type="entry name" value="ENDONUCLEASE_EXONUCLEASE_PHOSPHATASE DOMAIN-CONTAINING PROTEIN"/>
    <property type="match status" value="1"/>
</dbReference>
<name>A0ABM4CLB9_HYDVU</name>
<protein>
    <submittedName>
        <fullName evidence="2">Uncharacterized protein LOC136085214</fullName>
    </submittedName>
</protein>
<dbReference type="InterPro" id="IPR036691">
    <property type="entry name" value="Endo/exonu/phosph_ase_sf"/>
</dbReference>
<evidence type="ECO:0000313" key="1">
    <source>
        <dbReference type="Proteomes" id="UP001652625"/>
    </source>
</evidence>
<evidence type="ECO:0000313" key="2">
    <source>
        <dbReference type="RefSeq" id="XP_065662574.1"/>
    </source>
</evidence>
<reference evidence="2" key="1">
    <citation type="submission" date="2025-08" db="UniProtKB">
        <authorList>
            <consortium name="RefSeq"/>
        </authorList>
    </citation>
    <scope>IDENTIFICATION</scope>
</reference>
<sequence>MNVISAYAPPVGCEMEEKEEFWRELHKHVLQVPIGERMILGADFNGHVGEGNNGDEEAMGMYRVKERNTEGQMVIVFAKRIKIAIVNTYLKKKEENRVTYKSGGRSTQVDYILCRRRNRKKEGEKDLYSLARQRNRDEQDVQQVKMINDKDGNVLSREESVLGRWKEYFEESRE</sequence>
<organism evidence="1 2">
    <name type="scientific">Hydra vulgaris</name>
    <name type="common">Hydra</name>
    <name type="synonym">Hydra attenuata</name>
    <dbReference type="NCBI Taxonomy" id="6087"/>
    <lineage>
        <taxon>Eukaryota</taxon>
        <taxon>Metazoa</taxon>
        <taxon>Cnidaria</taxon>
        <taxon>Hydrozoa</taxon>
        <taxon>Hydroidolina</taxon>
        <taxon>Anthoathecata</taxon>
        <taxon>Aplanulata</taxon>
        <taxon>Hydridae</taxon>
        <taxon>Hydra</taxon>
    </lineage>
</organism>
<gene>
    <name evidence="2" type="primary">LOC136085214</name>
</gene>
<dbReference type="Proteomes" id="UP001652625">
    <property type="component" value="Chromosome 09"/>
</dbReference>
<dbReference type="PANTHER" id="PTHR23227">
    <property type="entry name" value="BUCENTAUR RELATED"/>
    <property type="match status" value="1"/>
</dbReference>
<dbReference type="SUPFAM" id="SSF56219">
    <property type="entry name" value="DNase I-like"/>
    <property type="match status" value="1"/>
</dbReference>
<dbReference type="RefSeq" id="XP_065662574.1">
    <property type="nucleotide sequence ID" value="XM_065806502.1"/>
</dbReference>
<accession>A0ABM4CLB9</accession>
<dbReference type="InterPro" id="IPR027124">
    <property type="entry name" value="Swc5/CFDP1/2"/>
</dbReference>
<keyword evidence="1" id="KW-1185">Reference proteome</keyword>
<dbReference type="Gene3D" id="3.60.10.10">
    <property type="entry name" value="Endonuclease/exonuclease/phosphatase"/>
    <property type="match status" value="1"/>
</dbReference>
<dbReference type="GeneID" id="136085214"/>